<evidence type="ECO:0000313" key="1">
    <source>
        <dbReference type="EMBL" id="XCI77772.1"/>
    </source>
</evidence>
<sequence>MRNKVYKLVIVNRYTIEGRIFETYTDETLEGLLRKHPWKFLNGNIYDIRNDYDKVPVDIEFCKKRARRIVDEKTLEWIKKRHKGCKFRVDPIPGTKKRRYRHYRHPRTTQEIRANEANPDFARRKHLVTSWSDLVRNDLRYGGPASWKNTKKKHQWM</sequence>
<name>A0AAU8HYL3_9CAUD</name>
<protein>
    <submittedName>
        <fullName evidence="1">Uncharacterized protein</fullName>
    </submittedName>
</protein>
<reference evidence="1" key="1">
    <citation type="submission" date="2024-03" db="EMBL/GenBank/DDBJ databases">
        <authorList>
            <person name="Chantapakul B."/>
            <person name="Wang S."/>
        </authorList>
    </citation>
    <scope>NUCLEOTIDE SEQUENCE</scope>
</reference>
<dbReference type="EMBL" id="PP429227">
    <property type="protein sequence ID" value="XCI77772.1"/>
    <property type="molecule type" value="Genomic_DNA"/>
</dbReference>
<accession>A0AAU8HYL3</accession>
<organism evidence="1">
    <name type="scientific">Rhizobium phage IG49</name>
    <dbReference type="NCBI Taxonomy" id="3129228"/>
    <lineage>
        <taxon>Viruses</taxon>
        <taxon>Duplodnaviria</taxon>
        <taxon>Heunggongvirae</taxon>
        <taxon>Uroviricota</taxon>
        <taxon>Caudoviricetes</taxon>
    </lineage>
</organism>
<proteinExistence type="predicted"/>
<gene>
    <name evidence="1" type="ORF">VGRTQORK_CDS0159</name>
</gene>